<dbReference type="AlphaFoldDB" id="A0AAV9H4S6"/>
<sequence>MTKRKTPATTTSTSKKPRVTMDQSQMVVLPNELLLMVIEAAYEPALVWEAAEPADPDPSKIRLVLKTIYNLCLVSRWFRSAAQPIMYREFSFGYGQNWQPAPWRSWNGRLASFITTLAARPDLAAQMKRAFIHRSLADAVTDDEYASAVECAKRALDITSPMAERLLLFRSDRLYFLTFSLMPNLEHLSMQPPCSRANNFAMANWMTLDLGPKTGFLKLRSAELISFGSAWSFPPFPSLSPRTWVLPTLTLRGGFFAPIILEAVVGVETLRIVESRVSPEAINKLLSPPAAEGSQSLVGTLNGFYFASTPEEDVYTFNHDTHFTIRQLLAALYAHRRTLHHLHVDMSQVGLYGHDTGVSTLEKFASLQSLALSPGCIDRSHSTPEEWLPRLLPPTLKSLSILRDWFLLPASALLGLRDAIHSGGFPQLKRVRYSASTFNHFKSGVQGVSPETQEFLKEEFSKVGVECGIIDEQNPRWLQLRLDKIWADLERGPDLPPIEDNDDDL</sequence>
<reference evidence="1" key="1">
    <citation type="journal article" date="2023" name="Mol. Phylogenet. Evol.">
        <title>Genome-scale phylogeny and comparative genomics of the fungal order Sordariales.</title>
        <authorList>
            <person name="Hensen N."/>
            <person name="Bonometti L."/>
            <person name="Westerberg I."/>
            <person name="Brannstrom I.O."/>
            <person name="Guillou S."/>
            <person name="Cros-Aarteil S."/>
            <person name="Calhoun S."/>
            <person name="Haridas S."/>
            <person name="Kuo A."/>
            <person name="Mondo S."/>
            <person name="Pangilinan J."/>
            <person name="Riley R."/>
            <person name="LaButti K."/>
            <person name="Andreopoulos B."/>
            <person name="Lipzen A."/>
            <person name="Chen C."/>
            <person name="Yan M."/>
            <person name="Daum C."/>
            <person name="Ng V."/>
            <person name="Clum A."/>
            <person name="Steindorff A."/>
            <person name="Ohm R.A."/>
            <person name="Martin F."/>
            <person name="Silar P."/>
            <person name="Natvig D.O."/>
            <person name="Lalanne C."/>
            <person name="Gautier V."/>
            <person name="Ament-Velasquez S.L."/>
            <person name="Kruys A."/>
            <person name="Hutchinson M.I."/>
            <person name="Powell A.J."/>
            <person name="Barry K."/>
            <person name="Miller A.N."/>
            <person name="Grigoriev I.V."/>
            <person name="Debuchy R."/>
            <person name="Gladieux P."/>
            <person name="Hiltunen Thoren M."/>
            <person name="Johannesson H."/>
        </authorList>
    </citation>
    <scope>NUCLEOTIDE SEQUENCE</scope>
    <source>
        <strain evidence="1">PSN243</strain>
    </source>
</reference>
<keyword evidence="2" id="KW-1185">Reference proteome</keyword>
<evidence type="ECO:0000313" key="1">
    <source>
        <dbReference type="EMBL" id="KAK4454906.1"/>
    </source>
</evidence>
<organism evidence="1 2">
    <name type="scientific">Podospora aff. communis PSN243</name>
    <dbReference type="NCBI Taxonomy" id="3040156"/>
    <lineage>
        <taxon>Eukaryota</taxon>
        <taxon>Fungi</taxon>
        <taxon>Dikarya</taxon>
        <taxon>Ascomycota</taxon>
        <taxon>Pezizomycotina</taxon>
        <taxon>Sordariomycetes</taxon>
        <taxon>Sordariomycetidae</taxon>
        <taxon>Sordariales</taxon>
        <taxon>Podosporaceae</taxon>
        <taxon>Podospora</taxon>
    </lineage>
</organism>
<evidence type="ECO:0000313" key="2">
    <source>
        <dbReference type="Proteomes" id="UP001321760"/>
    </source>
</evidence>
<dbReference type="EMBL" id="MU865915">
    <property type="protein sequence ID" value="KAK4454906.1"/>
    <property type="molecule type" value="Genomic_DNA"/>
</dbReference>
<gene>
    <name evidence="1" type="ORF">QBC34DRAFT_391027</name>
</gene>
<name>A0AAV9H4S6_9PEZI</name>
<evidence type="ECO:0008006" key="3">
    <source>
        <dbReference type="Google" id="ProtNLM"/>
    </source>
</evidence>
<dbReference type="Proteomes" id="UP001321760">
    <property type="component" value="Unassembled WGS sequence"/>
</dbReference>
<comment type="caution">
    <text evidence="1">The sequence shown here is derived from an EMBL/GenBank/DDBJ whole genome shotgun (WGS) entry which is preliminary data.</text>
</comment>
<reference evidence="1" key="2">
    <citation type="submission" date="2023-05" db="EMBL/GenBank/DDBJ databases">
        <authorList>
            <consortium name="Lawrence Berkeley National Laboratory"/>
            <person name="Steindorff A."/>
            <person name="Hensen N."/>
            <person name="Bonometti L."/>
            <person name="Westerberg I."/>
            <person name="Brannstrom I.O."/>
            <person name="Guillou S."/>
            <person name="Cros-Aarteil S."/>
            <person name="Calhoun S."/>
            <person name="Haridas S."/>
            <person name="Kuo A."/>
            <person name="Mondo S."/>
            <person name="Pangilinan J."/>
            <person name="Riley R."/>
            <person name="Labutti K."/>
            <person name="Andreopoulos B."/>
            <person name="Lipzen A."/>
            <person name="Chen C."/>
            <person name="Yanf M."/>
            <person name="Daum C."/>
            <person name="Ng V."/>
            <person name="Clum A."/>
            <person name="Ohm R."/>
            <person name="Martin F."/>
            <person name="Silar P."/>
            <person name="Natvig D."/>
            <person name="Lalanne C."/>
            <person name="Gautier V."/>
            <person name="Ament-Velasquez S.L."/>
            <person name="Kruys A."/>
            <person name="Hutchinson M.I."/>
            <person name="Powell A.J."/>
            <person name="Barry K."/>
            <person name="Miller A.N."/>
            <person name="Grigoriev I.V."/>
            <person name="Debuchy R."/>
            <person name="Gladieux P."/>
            <person name="Thoren M.H."/>
            <person name="Johannesson H."/>
        </authorList>
    </citation>
    <scope>NUCLEOTIDE SEQUENCE</scope>
    <source>
        <strain evidence="1">PSN243</strain>
    </source>
</reference>
<protein>
    <recommendedName>
        <fullName evidence="3">F-box domain-containing protein</fullName>
    </recommendedName>
</protein>
<proteinExistence type="predicted"/>
<accession>A0AAV9H4S6</accession>